<dbReference type="RefSeq" id="WP_235703603.1">
    <property type="nucleotide sequence ID" value="NZ_JAKGBZ010000009.1"/>
</dbReference>
<comment type="caution">
    <text evidence="1">The sequence shown here is derived from an EMBL/GenBank/DDBJ whole genome shotgun (WGS) entry which is preliminary data.</text>
</comment>
<dbReference type="EMBL" id="JAKGBZ010000009">
    <property type="protein sequence ID" value="MCF3946368.1"/>
    <property type="molecule type" value="Genomic_DNA"/>
</dbReference>
<evidence type="ECO:0000313" key="1">
    <source>
        <dbReference type="EMBL" id="MCF3946368.1"/>
    </source>
</evidence>
<evidence type="ECO:0008006" key="3">
    <source>
        <dbReference type="Google" id="ProtNLM"/>
    </source>
</evidence>
<gene>
    <name evidence="1" type="ORF">L2A60_06675</name>
</gene>
<proteinExistence type="predicted"/>
<name>A0ABS9DW53_9PROT</name>
<organism evidence="1 2">
    <name type="scientific">Acidiphilium iwatense</name>
    <dbReference type="NCBI Taxonomy" id="768198"/>
    <lineage>
        <taxon>Bacteria</taxon>
        <taxon>Pseudomonadati</taxon>
        <taxon>Pseudomonadota</taxon>
        <taxon>Alphaproteobacteria</taxon>
        <taxon>Acetobacterales</taxon>
        <taxon>Acidocellaceae</taxon>
        <taxon>Acidiphilium</taxon>
    </lineage>
</organism>
<dbReference type="Proteomes" id="UP001521209">
    <property type="component" value="Unassembled WGS sequence"/>
</dbReference>
<keyword evidence="2" id="KW-1185">Reference proteome</keyword>
<sequence>MNAILKILVIAALGLLTACAGGNPRLVSKINAAYGTTFPIAAHGYAGLGR</sequence>
<dbReference type="PROSITE" id="PS51257">
    <property type="entry name" value="PROKAR_LIPOPROTEIN"/>
    <property type="match status" value="1"/>
</dbReference>
<accession>A0ABS9DW53</accession>
<evidence type="ECO:0000313" key="2">
    <source>
        <dbReference type="Proteomes" id="UP001521209"/>
    </source>
</evidence>
<protein>
    <recommendedName>
        <fullName evidence="3">Lipoprotein</fullName>
    </recommendedName>
</protein>
<reference evidence="1 2" key="1">
    <citation type="submission" date="2022-01" db="EMBL/GenBank/DDBJ databases">
        <authorList>
            <person name="Won M."/>
            <person name="Kim S.-J."/>
            <person name="Kwon S.-W."/>
        </authorList>
    </citation>
    <scope>NUCLEOTIDE SEQUENCE [LARGE SCALE GENOMIC DNA]</scope>
    <source>
        <strain evidence="1 2">KCTC 23505</strain>
    </source>
</reference>